<proteinExistence type="predicted"/>
<sequence length="582" mass="65484">MLKQVLSVTGLAWNALNVGHKGSFSAKRLLQLHNFIEHENQRCRSRWLWTVVMALWTPIPCLSVALLSETLPLTSPMAGPKANGFFWVRSWLVQGCYTYAVFLQVLHCIPILPQRYLVLIPISAMISAAHTAVHFVVASTLGFPVPFSSLVLDTPWIMFIVAALWTYIGPACRSSSQVHHQLKKLAIVIYASSSLAIIYPLFYYAFLVAKNYSHTQIMLTLLVLPVIKLLEKLLLYRITSHIPDLQPVFIAFNVEVFNALFVSSCMRNATSTTVTISLMSVDFVGSSVALYGLRDLMAQVDEMNAKMGSLVKREQMLEIAALILLNRPSENLHQSTSGPNRDIARDLVSRQIKHQFTASITPLHAVTSSTENQRTNIGKDIFKTIDLTALPTLPSKSPLKKTIPSNNEVISFTLSTLISTGPTVTARHYKTPSIEIINRLSSKEQQLFVLEASRVLRRVETLMVIEYTEVIVPVLYAAVYYLPNRIYFSYLRDLSEAELASAVQSVLVYGTLQMLSFALLIFALDRHFQLFPSVQLQFTLLSEGKLVQSLLVLWVMYVLQTSLDHVGTDYTFKFEWLRAHNP</sequence>
<comment type="caution">
    <text evidence="2">The sequence shown here is derived from an EMBL/GenBank/DDBJ whole genome shotgun (WGS) entry which is preliminary data.</text>
</comment>
<evidence type="ECO:0000313" key="2">
    <source>
        <dbReference type="EMBL" id="POM57851.1"/>
    </source>
</evidence>
<evidence type="ECO:0000256" key="1">
    <source>
        <dbReference type="SAM" id="Phobius"/>
    </source>
</evidence>
<dbReference type="EMBL" id="NCKW01020476">
    <property type="protein sequence ID" value="POM57851.1"/>
    <property type="molecule type" value="Genomic_DNA"/>
</dbReference>
<reference evidence="2 3" key="1">
    <citation type="journal article" date="2017" name="Genome Biol. Evol.">
        <title>Phytophthora megakarya and P. palmivora, closely related causal agents of cacao black pod rot, underwent increases in genome sizes and gene numbers by different mechanisms.</title>
        <authorList>
            <person name="Ali S.S."/>
            <person name="Shao J."/>
            <person name="Lary D.J."/>
            <person name="Kronmiller B."/>
            <person name="Shen D."/>
            <person name="Strem M.D."/>
            <person name="Amoako-Attah I."/>
            <person name="Akrofi A.Y."/>
            <person name="Begoude B.A."/>
            <person name="Ten Hoopen G.M."/>
            <person name="Coulibaly K."/>
            <person name="Kebe B.I."/>
            <person name="Melnick R.L."/>
            <person name="Guiltinan M.J."/>
            <person name="Tyler B.M."/>
            <person name="Meinhardt L.W."/>
            <person name="Bailey B.A."/>
        </authorList>
    </citation>
    <scope>NUCLEOTIDE SEQUENCE [LARGE SCALE GENOMIC DNA]</scope>
    <source>
        <strain evidence="3">sbr112.9</strain>
    </source>
</reference>
<organism evidence="2 3">
    <name type="scientific">Phytophthora palmivora</name>
    <dbReference type="NCBI Taxonomy" id="4796"/>
    <lineage>
        <taxon>Eukaryota</taxon>
        <taxon>Sar</taxon>
        <taxon>Stramenopiles</taxon>
        <taxon>Oomycota</taxon>
        <taxon>Peronosporomycetes</taxon>
        <taxon>Peronosporales</taxon>
        <taxon>Peronosporaceae</taxon>
        <taxon>Phytophthora</taxon>
    </lineage>
</organism>
<dbReference type="AlphaFoldDB" id="A0A2P4WX41"/>
<feature type="transmembrane region" description="Helical" evidence="1">
    <location>
        <begin position="47"/>
        <end position="68"/>
    </location>
</feature>
<protein>
    <recommendedName>
        <fullName evidence="4">Transmembrane protein</fullName>
    </recommendedName>
</protein>
<keyword evidence="3" id="KW-1185">Reference proteome</keyword>
<feature type="transmembrane region" description="Helical" evidence="1">
    <location>
        <begin position="116"/>
        <end position="136"/>
    </location>
</feature>
<keyword evidence="1" id="KW-1133">Transmembrane helix</keyword>
<accession>A0A2P4WX41</accession>
<keyword evidence="1" id="KW-0812">Transmembrane</keyword>
<keyword evidence="1" id="KW-0472">Membrane</keyword>
<feature type="transmembrane region" description="Helical" evidence="1">
    <location>
        <begin position="212"/>
        <end position="230"/>
    </location>
</feature>
<feature type="transmembrane region" description="Helical" evidence="1">
    <location>
        <begin position="156"/>
        <end position="173"/>
    </location>
</feature>
<dbReference type="OrthoDB" id="120409at2759"/>
<feature type="transmembrane region" description="Helical" evidence="1">
    <location>
        <begin position="88"/>
        <end position="109"/>
    </location>
</feature>
<name>A0A2P4WX41_9STRA</name>
<feature type="transmembrane region" description="Helical" evidence="1">
    <location>
        <begin position="502"/>
        <end position="524"/>
    </location>
</feature>
<feature type="transmembrane region" description="Helical" evidence="1">
    <location>
        <begin position="185"/>
        <end position="206"/>
    </location>
</feature>
<gene>
    <name evidence="2" type="ORF">PHPALM_37585</name>
</gene>
<evidence type="ECO:0000313" key="3">
    <source>
        <dbReference type="Proteomes" id="UP000237271"/>
    </source>
</evidence>
<evidence type="ECO:0008006" key="4">
    <source>
        <dbReference type="Google" id="ProtNLM"/>
    </source>
</evidence>
<dbReference type="Proteomes" id="UP000237271">
    <property type="component" value="Unassembled WGS sequence"/>
</dbReference>
<feature type="transmembrane region" description="Helical" evidence="1">
    <location>
        <begin position="464"/>
        <end position="482"/>
    </location>
</feature>